<dbReference type="NCBIfam" id="NF002162">
    <property type="entry name" value="PRK00994.1"/>
    <property type="match status" value="1"/>
</dbReference>
<dbReference type="KEGG" id="rci:RCIX2230"/>
<accession>Q0W2P5</accession>
<dbReference type="UniPathway" id="UPA00640">
    <property type="reaction ID" value="UER00695"/>
</dbReference>
<dbReference type="Pfam" id="PF01993">
    <property type="entry name" value="MTD"/>
    <property type="match status" value="1"/>
</dbReference>
<dbReference type="InterPro" id="IPR002844">
    <property type="entry name" value="MTD"/>
</dbReference>
<comment type="similarity">
    <text evidence="1 7">Belongs to the MTD family.</text>
</comment>
<evidence type="ECO:0000313" key="9">
    <source>
        <dbReference type="EMBL" id="CAJ37348.1"/>
    </source>
</evidence>
<evidence type="ECO:0000256" key="1">
    <source>
        <dbReference type="ARBA" id="ARBA00007842"/>
    </source>
</evidence>
<dbReference type="OrthoDB" id="49844at2157"/>
<dbReference type="PIRSF" id="PIRSF005627">
    <property type="entry name" value="MTD"/>
    <property type="match status" value="1"/>
</dbReference>
<dbReference type="GO" id="GO:0006730">
    <property type="term" value="P:one-carbon metabolic process"/>
    <property type="evidence" value="ECO:0007669"/>
    <property type="project" value="UniProtKB-UniRule"/>
</dbReference>
<protein>
    <recommendedName>
        <fullName evidence="3 7">F420-dependent methylenetetrahydromethanopterin dehydrogenase</fullName>
        <shortName evidence="7">MTD</shortName>
        <ecNumber evidence="2 7">1.5.98.1</ecNumber>
    </recommendedName>
    <alternativeName>
        <fullName evidence="6 7">Coenzyme F420-dependent N5,N10-methylenetetrahydromethanopterin dehydrogenase</fullName>
    </alternativeName>
</protein>
<evidence type="ECO:0000256" key="2">
    <source>
        <dbReference type="ARBA" id="ARBA00012904"/>
    </source>
</evidence>
<dbReference type="EMBL" id="AM114193">
    <property type="protein sequence ID" value="CAJ37348.1"/>
    <property type="molecule type" value="Genomic_DNA"/>
</dbReference>
<organism evidence="9 10">
    <name type="scientific">Methanocella arvoryzae (strain DSM 22066 / NBRC 105507 / MRE50)</name>
    <dbReference type="NCBI Taxonomy" id="351160"/>
    <lineage>
        <taxon>Archaea</taxon>
        <taxon>Methanobacteriati</taxon>
        <taxon>Methanobacteriota</taxon>
        <taxon>Stenosarchaea group</taxon>
        <taxon>Methanomicrobia</taxon>
        <taxon>Methanocellales</taxon>
        <taxon>Methanocellaceae</taxon>
        <taxon>Methanocella</taxon>
    </lineage>
</organism>
<dbReference type="eggNOG" id="arCOG04382">
    <property type="taxonomic scope" value="Archaea"/>
</dbReference>
<keyword evidence="8" id="KW-0175">Coiled coil</keyword>
<keyword evidence="4 7" id="KW-0554">One-carbon metabolism</keyword>
<name>Q0W2P5_METAR</name>
<dbReference type="RefSeq" id="WP_012035233.1">
    <property type="nucleotide sequence ID" value="NC_009464.1"/>
</dbReference>
<dbReference type="GeneID" id="5144248"/>
<keyword evidence="10" id="KW-1185">Reference proteome</keyword>
<evidence type="ECO:0000256" key="4">
    <source>
        <dbReference type="ARBA" id="ARBA00022563"/>
    </source>
</evidence>
<reference evidence="9 10" key="1">
    <citation type="journal article" date="2006" name="Science">
        <title>Genome of rice cluster I archaea -- the key methane producers in the rice rhizosphere.</title>
        <authorList>
            <person name="Erkel C."/>
            <person name="Kube M."/>
            <person name="Reinhardt R."/>
            <person name="Liesack W."/>
        </authorList>
    </citation>
    <scope>NUCLEOTIDE SEQUENCE [LARGE SCALE GENOMIC DNA]</scope>
    <source>
        <strain evidence="10">DSM 22066 / NBRC 105507 / MRE50</strain>
    </source>
</reference>
<gene>
    <name evidence="7 9" type="primary">mtd</name>
    <name evidence="9" type="ORF">RCIX2230</name>
</gene>
<dbReference type="HAMAP" id="MF_00058">
    <property type="entry name" value="MTD"/>
    <property type="match status" value="1"/>
</dbReference>
<evidence type="ECO:0000313" key="10">
    <source>
        <dbReference type="Proteomes" id="UP000000663"/>
    </source>
</evidence>
<evidence type="ECO:0000256" key="6">
    <source>
        <dbReference type="ARBA" id="ARBA00031410"/>
    </source>
</evidence>
<keyword evidence="7" id="KW-0484">Methanogenesis</keyword>
<comment type="catalytic activity">
    <reaction evidence="7">
        <text>5,10-methylenetetrahydromethanopterin + oxidized coenzyme F420-(gamma-L-Glu)(n) + 2 H(+) = 5,10-methenyl-5,6,7,8-tetrahydromethanopterin + reduced coenzyme F420-(gamma-L-Glu)(n)</text>
        <dbReference type="Rhea" id="RHEA:16721"/>
        <dbReference type="Rhea" id="RHEA-COMP:12939"/>
        <dbReference type="Rhea" id="RHEA-COMP:14378"/>
        <dbReference type="ChEBI" id="CHEBI:15378"/>
        <dbReference type="ChEBI" id="CHEBI:57818"/>
        <dbReference type="ChEBI" id="CHEBI:58337"/>
        <dbReference type="ChEBI" id="CHEBI:133980"/>
        <dbReference type="ChEBI" id="CHEBI:139511"/>
        <dbReference type="EC" id="1.5.98.1"/>
    </reaction>
</comment>
<evidence type="ECO:0000256" key="3">
    <source>
        <dbReference type="ARBA" id="ARBA00014062"/>
    </source>
</evidence>
<sequence>MTVRVGIVKLGNIGTSRFIDLVLDERADRDIYVRTVGAGAKMGEAEAEEMKKIIDFKPQFCIVISPNATVPGPTKAREMLKEAGIPTIVISDSPVLKIKDDLKAKGFGYFVVKCDPMIGARRQFLDPTEMVLFNADVLKVLANTGVVRLIQKELDAVIEGFAAGQTPALPQIVISADKAVAAAGYKNPYAKAKAMAAFVAAEKVADIDLQGCFMQKEMEQYIPTVASAHELLREAAKLSDEARELEKATDAILRTPHAADGKVLSKTQLMLKPE</sequence>
<dbReference type="GO" id="GO:0019386">
    <property type="term" value="P:methanogenesis, from carbon dioxide"/>
    <property type="evidence" value="ECO:0007669"/>
    <property type="project" value="UniProtKB-UniRule"/>
</dbReference>
<dbReference type="InterPro" id="IPR036080">
    <property type="entry name" value="MTD_sf"/>
</dbReference>
<dbReference type="Proteomes" id="UP000000663">
    <property type="component" value="Chromosome"/>
</dbReference>
<feature type="coiled-coil region" evidence="8">
    <location>
        <begin position="228"/>
        <end position="255"/>
    </location>
</feature>
<evidence type="ECO:0000256" key="7">
    <source>
        <dbReference type="HAMAP-Rule" id="MF_00058"/>
    </source>
</evidence>
<dbReference type="EC" id="1.5.98.1" evidence="2 7"/>
<keyword evidence="5 7" id="KW-0560">Oxidoreductase</keyword>
<comment type="pathway">
    <text evidence="7">One-carbon metabolism; methanogenesis from CO(2); 5,10-methylene-5,6,7,8-tetrahydromethanopterin from 5,10-methenyl-5,6,7,8-tetrahydromethanopterin (coenzyme F420 route): step 1/1.</text>
</comment>
<dbReference type="GO" id="GO:0008901">
    <property type="term" value="F:ferredoxin hydrogenase activity"/>
    <property type="evidence" value="ECO:0007669"/>
    <property type="project" value="InterPro"/>
</dbReference>
<dbReference type="STRING" id="351160.RCIX2230"/>
<dbReference type="Gene3D" id="6.10.140.120">
    <property type="match status" value="1"/>
</dbReference>
<dbReference type="PATRIC" id="fig|351160.9.peg.935"/>
<dbReference type="Gene3D" id="3.40.50.10830">
    <property type="entry name" value="F420-dependent methylenetetrahydromethanopterin dehydrogenase (MTD)"/>
    <property type="match status" value="1"/>
</dbReference>
<comment type="function">
    <text evidence="7">Catalyzes the reversible reduction of methenyl-H(4)MPT(+) to methylene-H(4)MPT.</text>
</comment>
<proteinExistence type="inferred from homology"/>
<evidence type="ECO:0000256" key="8">
    <source>
        <dbReference type="SAM" id="Coils"/>
    </source>
</evidence>
<dbReference type="AlphaFoldDB" id="Q0W2P5"/>
<dbReference type="SUPFAM" id="SSF102324">
    <property type="entry name" value="F420-dependent methylenetetrahydromethanopterin dehydrogenase (MTD)"/>
    <property type="match status" value="1"/>
</dbReference>
<dbReference type="GO" id="GO:0030268">
    <property type="term" value="F:methylenetetrahydromethanopterin dehydrogenase activity"/>
    <property type="evidence" value="ECO:0007669"/>
    <property type="project" value="UniProtKB-UniRule"/>
</dbReference>
<evidence type="ECO:0000256" key="5">
    <source>
        <dbReference type="ARBA" id="ARBA00023002"/>
    </source>
</evidence>